<dbReference type="AlphaFoldDB" id="A0A6M3JT10"/>
<evidence type="ECO:0008006" key="2">
    <source>
        <dbReference type="Google" id="ProtNLM"/>
    </source>
</evidence>
<reference evidence="1" key="1">
    <citation type="submission" date="2020-03" db="EMBL/GenBank/DDBJ databases">
        <title>The deep terrestrial virosphere.</title>
        <authorList>
            <person name="Holmfeldt K."/>
            <person name="Nilsson E."/>
            <person name="Simone D."/>
            <person name="Lopez-Fernandez M."/>
            <person name="Wu X."/>
            <person name="de Brujin I."/>
            <person name="Lundin D."/>
            <person name="Andersson A."/>
            <person name="Bertilsson S."/>
            <person name="Dopson M."/>
        </authorList>
    </citation>
    <scope>NUCLEOTIDE SEQUENCE</scope>
    <source>
        <strain evidence="1">MM415A02464</strain>
    </source>
</reference>
<gene>
    <name evidence="1" type="ORF">MM415A02464_0014</name>
</gene>
<name>A0A6M3JT10_9ZZZZ</name>
<dbReference type="EMBL" id="MT142004">
    <property type="protein sequence ID" value="QJA73133.1"/>
    <property type="molecule type" value="Genomic_DNA"/>
</dbReference>
<sequence>MKKIIGIIGTRSRNLHNDYIIVEGVFLSIYKEGDWIVSGGCSKGGDRFAEVISKDFGIPILIFPPDYKQYGRSAPFIRNKKIAEFSNKALIACVNEPRTGGTENTIMHFRKIHPNGKLIIC</sequence>
<accession>A0A6M3JT10</accession>
<protein>
    <recommendedName>
        <fullName evidence="2">DNA recombination-mediator protein A</fullName>
    </recommendedName>
</protein>
<proteinExistence type="predicted"/>
<organism evidence="1">
    <name type="scientific">viral metagenome</name>
    <dbReference type="NCBI Taxonomy" id="1070528"/>
    <lineage>
        <taxon>unclassified sequences</taxon>
        <taxon>metagenomes</taxon>
        <taxon>organismal metagenomes</taxon>
    </lineage>
</organism>
<evidence type="ECO:0000313" key="1">
    <source>
        <dbReference type="EMBL" id="QJA73133.1"/>
    </source>
</evidence>